<dbReference type="OrthoDB" id="3914029at2759"/>
<name>A0A0L1J0E3_ASPN3</name>
<protein>
    <submittedName>
        <fullName evidence="2">Uncharacterized protein</fullName>
    </submittedName>
</protein>
<keyword evidence="3" id="KW-1185">Reference proteome</keyword>
<feature type="compositionally biased region" description="Basic and acidic residues" evidence="1">
    <location>
        <begin position="162"/>
        <end position="175"/>
    </location>
</feature>
<gene>
    <name evidence="2" type="ORF">ANOM_006860</name>
</gene>
<reference evidence="2 3" key="1">
    <citation type="submission" date="2014-06" db="EMBL/GenBank/DDBJ databases">
        <title>The Genome of the Aflatoxigenic Filamentous Fungus Aspergillus nomius.</title>
        <authorList>
            <person name="Moore M.G."/>
            <person name="Shannon B.M."/>
            <person name="Brian M.M."/>
        </authorList>
    </citation>
    <scope>NUCLEOTIDE SEQUENCE [LARGE SCALE GENOMIC DNA]</scope>
    <source>
        <strain evidence="2 3">NRRL 13137</strain>
    </source>
</reference>
<evidence type="ECO:0000313" key="2">
    <source>
        <dbReference type="EMBL" id="KNG84873.1"/>
    </source>
</evidence>
<dbReference type="GeneID" id="26808664"/>
<comment type="caution">
    <text evidence="2">The sequence shown here is derived from an EMBL/GenBank/DDBJ whole genome shotgun (WGS) entry which is preliminary data.</text>
</comment>
<proteinExistence type="predicted"/>
<dbReference type="Proteomes" id="UP000037505">
    <property type="component" value="Unassembled WGS sequence"/>
</dbReference>
<evidence type="ECO:0000256" key="1">
    <source>
        <dbReference type="SAM" id="MobiDB-lite"/>
    </source>
</evidence>
<evidence type="ECO:0000313" key="3">
    <source>
        <dbReference type="Proteomes" id="UP000037505"/>
    </source>
</evidence>
<dbReference type="RefSeq" id="XP_015405796.1">
    <property type="nucleotide sequence ID" value="XM_015552116.1"/>
</dbReference>
<feature type="region of interest" description="Disordered" evidence="1">
    <location>
        <begin position="1"/>
        <end position="34"/>
    </location>
</feature>
<dbReference type="AlphaFoldDB" id="A0A0L1J0E3"/>
<accession>A0A0L1J0E3</accession>
<organism evidence="2 3">
    <name type="scientific">Aspergillus nomiae NRRL (strain ATCC 15546 / NRRL 13137 / CBS 260.88 / M93)</name>
    <dbReference type="NCBI Taxonomy" id="1509407"/>
    <lineage>
        <taxon>Eukaryota</taxon>
        <taxon>Fungi</taxon>
        <taxon>Dikarya</taxon>
        <taxon>Ascomycota</taxon>
        <taxon>Pezizomycotina</taxon>
        <taxon>Eurotiomycetes</taxon>
        <taxon>Eurotiomycetidae</taxon>
        <taxon>Eurotiales</taxon>
        <taxon>Aspergillaceae</taxon>
        <taxon>Aspergillus</taxon>
        <taxon>Aspergillus subgen. Circumdati</taxon>
    </lineage>
</organism>
<dbReference type="EMBL" id="JNOM01000183">
    <property type="protein sequence ID" value="KNG84873.1"/>
    <property type="molecule type" value="Genomic_DNA"/>
</dbReference>
<feature type="region of interest" description="Disordered" evidence="1">
    <location>
        <begin position="147"/>
        <end position="182"/>
    </location>
</feature>
<sequence length="253" mass="28338">MSKSQYRDGEDDIPSYEESVRSSTTQRPPYNMRPDVAAPLHRHLDASRVQRVHSLLEQYVDPLLAEQGSSGLYQTTFIFIPSNVTSLHQREKTSYSTPKAPEPVGFPTSTVVKLVQLEGEAHTMEFWRQPAVLRELESSLRARLAASGHHVEGQEGVPTSAKETESLKSNNDNKPKQKKSLWGRLTGNSEAVIVDRKLGWRADDGETPGRKLSRDQVRVIVEWKEVCLRVENDLGLYDNCNAPGICLSVEVGE</sequence>